<comment type="caution">
    <text evidence="1">The sequence shown here is derived from an EMBL/GenBank/DDBJ whole genome shotgun (WGS) entry which is preliminary data.</text>
</comment>
<evidence type="ECO:0008006" key="2">
    <source>
        <dbReference type="Google" id="ProtNLM"/>
    </source>
</evidence>
<organism evidence="1">
    <name type="scientific">bioreactor metagenome</name>
    <dbReference type="NCBI Taxonomy" id="1076179"/>
    <lineage>
        <taxon>unclassified sequences</taxon>
        <taxon>metagenomes</taxon>
        <taxon>ecological metagenomes</taxon>
    </lineage>
</organism>
<proteinExistence type="predicted"/>
<dbReference type="EMBL" id="VSSQ01036810">
    <property type="protein sequence ID" value="MPM89378.1"/>
    <property type="molecule type" value="Genomic_DNA"/>
</dbReference>
<gene>
    <name evidence="1" type="ORF">SDC9_136487</name>
</gene>
<dbReference type="Gene3D" id="3.90.120.10">
    <property type="entry name" value="DNA Methylase, subunit A, domain 2"/>
    <property type="match status" value="1"/>
</dbReference>
<dbReference type="InterPro" id="IPR029063">
    <property type="entry name" value="SAM-dependent_MTases_sf"/>
</dbReference>
<sequence length="244" mass="26457">MNTVTAKADTAVVTAYMMQANDGFNTTVGRELADPMTTITNSGSQQQLVTAHLAHLRQNCDGRDIEEPIRTISAGGEHHGMVSAFLSRQFGNSIGHDAENPMGTTTAGGGGKSALVECVLSPEEEAGALRVAAFLMEYYSEGGQWSEMDKPLNTITTKDRLALVTVLIHGTPYVIVDIRLRMLKPRELFNGQDFPADYIIDRGHDGRKFSTSAQVRMCGNSVNPVMVQGTLELNAPWMAVRKVA</sequence>
<evidence type="ECO:0000313" key="1">
    <source>
        <dbReference type="EMBL" id="MPM89378.1"/>
    </source>
</evidence>
<name>A0A645DJZ8_9ZZZZ</name>
<accession>A0A645DJZ8</accession>
<dbReference type="AlphaFoldDB" id="A0A645DJZ8"/>
<dbReference type="SUPFAM" id="SSF53335">
    <property type="entry name" value="S-adenosyl-L-methionine-dependent methyltransferases"/>
    <property type="match status" value="1"/>
</dbReference>
<protein>
    <recommendedName>
        <fullName evidence="2">DNA (cytosine-5-)-methyltransferase</fullName>
    </recommendedName>
</protein>
<reference evidence="1" key="1">
    <citation type="submission" date="2019-08" db="EMBL/GenBank/DDBJ databases">
        <authorList>
            <person name="Kucharzyk K."/>
            <person name="Murdoch R.W."/>
            <person name="Higgins S."/>
            <person name="Loffler F."/>
        </authorList>
    </citation>
    <scope>NUCLEOTIDE SEQUENCE</scope>
</reference>